<proteinExistence type="predicted"/>
<comment type="caution">
    <text evidence="2">The sequence shown here is derived from an EMBL/GenBank/DDBJ whole genome shotgun (WGS) entry which is preliminary data.</text>
</comment>
<dbReference type="GO" id="GO:0004497">
    <property type="term" value="F:monooxygenase activity"/>
    <property type="evidence" value="ECO:0007669"/>
    <property type="project" value="TreeGrafter"/>
</dbReference>
<name>A0A1V2A3Q0_9BACI</name>
<dbReference type="PANTHER" id="PTHR43539">
    <property type="entry name" value="FLAVIN-BINDING MONOOXYGENASE-LIKE PROTEIN (AFU_ORTHOLOGUE AFUA_4G09220)"/>
    <property type="match status" value="1"/>
</dbReference>
<dbReference type="STRING" id="1714355.BTO28_16430"/>
<dbReference type="RefSeq" id="WP_076768290.1">
    <property type="nucleotide sequence ID" value="NZ_MSFI01000036.1"/>
</dbReference>
<dbReference type="PRINTS" id="PR00469">
    <property type="entry name" value="PNDRDTASEII"/>
</dbReference>
<dbReference type="PANTHER" id="PTHR43539:SF78">
    <property type="entry name" value="FLAVIN-CONTAINING MONOOXYGENASE"/>
    <property type="match status" value="1"/>
</dbReference>
<gene>
    <name evidence="2" type="ORF">BTO28_16430</name>
</gene>
<dbReference type="Proteomes" id="UP000188613">
    <property type="component" value="Unassembled WGS sequence"/>
</dbReference>
<dbReference type="InterPro" id="IPR036188">
    <property type="entry name" value="FAD/NAD-bd_sf"/>
</dbReference>
<organism evidence="2 3">
    <name type="scientific">Domibacillus epiphyticus</name>
    <dbReference type="NCBI Taxonomy" id="1714355"/>
    <lineage>
        <taxon>Bacteria</taxon>
        <taxon>Bacillati</taxon>
        <taxon>Bacillota</taxon>
        <taxon>Bacilli</taxon>
        <taxon>Bacillales</taxon>
        <taxon>Bacillaceae</taxon>
        <taxon>Domibacillus</taxon>
    </lineage>
</organism>
<protein>
    <submittedName>
        <fullName evidence="2">Oxidoreductase</fullName>
    </submittedName>
</protein>
<dbReference type="Pfam" id="PF13738">
    <property type="entry name" value="Pyr_redox_3"/>
    <property type="match status" value="1"/>
</dbReference>
<dbReference type="GO" id="GO:0050660">
    <property type="term" value="F:flavin adenine dinucleotide binding"/>
    <property type="evidence" value="ECO:0007669"/>
    <property type="project" value="TreeGrafter"/>
</dbReference>
<dbReference type="OrthoDB" id="9778740at2"/>
<sequence>MYQTVIIGGGQAGLAIGYYLKRLNQSFIILDKNEHVGDEWRKRYDSLALFTPRMYSSLPGLQLEGDPNGFPVKDEIAHYLKKYAELFQLPIQHQTEVTRLWREHSRFQIETNTKMYEAEHVIIASGPFQKPYIPDIARNVSPEILQLHSSARNPGDLIEGNVLVIGGGNSGAQISLELSNKRETYLSTSQKIKFLPLKIGSKSIFWWFDKAGIYKAPRDSWIGKRIRASSDPIIGTELKDALASGAVVQKKRVVEGKDSMIRFQDQSMLEVQNIIWCTGFVLDYEWMEMEGALDDAGQPIHKRGVSQIEGLYYLGLPWQYRRGSALLLGVGEDAEYIAKHIEKSGGRL</sequence>
<keyword evidence="3" id="KW-1185">Reference proteome</keyword>
<evidence type="ECO:0000313" key="3">
    <source>
        <dbReference type="Proteomes" id="UP000188613"/>
    </source>
</evidence>
<dbReference type="SUPFAM" id="SSF51905">
    <property type="entry name" value="FAD/NAD(P)-binding domain"/>
    <property type="match status" value="1"/>
</dbReference>
<dbReference type="EMBL" id="MSFI01000036">
    <property type="protein sequence ID" value="OMP65635.1"/>
    <property type="molecule type" value="Genomic_DNA"/>
</dbReference>
<dbReference type="InterPro" id="IPR050982">
    <property type="entry name" value="Auxin_biosynth/cation_transpt"/>
</dbReference>
<dbReference type="Gene3D" id="3.50.50.60">
    <property type="entry name" value="FAD/NAD(P)-binding domain"/>
    <property type="match status" value="1"/>
</dbReference>
<accession>A0A1V2A3Q0</accession>
<keyword evidence="1" id="KW-0560">Oxidoreductase</keyword>
<evidence type="ECO:0000313" key="2">
    <source>
        <dbReference type="EMBL" id="OMP65635.1"/>
    </source>
</evidence>
<dbReference type="PRINTS" id="PR00368">
    <property type="entry name" value="FADPNR"/>
</dbReference>
<dbReference type="AlphaFoldDB" id="A0A1V2A3Q0"/>
<evidence type="ECO:0000256" key="1">
    <source>
        <dbReference type="ARBA" id="ARBA00023002"/>
    </source>
</evidence>
<reference evidence="2 3" key="1">
    <citation type="submission" date="2016-12" db="EMBL/GenBank/DDBJ databases">
        <title>Domibacillus sp. SAB 38T whole genome sequencing.</title>
        <authorList>
            <person name="Verma A."/>
            <person name="Ojha A.K."/>
            <person name="Krishnamurthi S."/>
        </authorList>
    </citation>
    <scope>NUCLEOTIDE SEQUENCE [LARGE SCALE GENOMIC DNA]</scope>
    <source>
        <strain evidence="2 3">SAB 38</strain>
    </source>
</reference>